<protein>
    <submittedName>
        <fullName evidence="2">Uncharacterized protein</fullName>
    </submittedName>
</protein>
<feature type="compositionally biased region" description="Polar residues" evidence="1">
    <location>
        <begin position="157"/>
        <end position="175"/>
    </location>
</feature>
<organism evidence="2 3">
    <name type="scientific">Cladonia borealis</name>
    <dbReference type="NCBI Taxonomy" id="184061"/>
    <lineage>
        <taxon>Eukaryota</taxon>
        <taxon>Fungi</taxon>
        <taxon>Dikarya</taxon>
        <taxon>Ascomycota</taxon>
        <taxon>Pezizomycotina</taxon>
        <taxon>Lecanoromycetes</taxon>
        <taxon>OSLEUM clade</taxon>
        <taxon>Lecanoromycetidae</taxon>
        <taxon>Lecanorales</taxon>
        <taxon>Lecanorineae</taxon>
        <taxon>Cladoniaceae</taxon>
        <taxon>Cladonia</taxon>
    </lineage>
</organism>
<proteinExistence type="predicted"/>
<dbReference type="EMBL" id="JAFEKC020000008">
    <property type="protein sequence ID" value="KAK0513377.1"/>
    <property type="molecule type" value="Genomic_DNA"/>
</dbReference>
<evidence type="ECO:0000313" key="3">
    <source>
        <dbReference type="Proteomes" id="UP001166286"/>
    </source>
</evidence>
<dbReference type="Proteomes" id="UP001166286">
    <property type="component" value="Unassembled WGS sequence"/>
</dbReference>
<evidence type="ECO:0000313" key="2">
    <source>
        <dbReference type="EMBL" id="KAK0513377.1"/>
    </source>
</evidence>
<accession>A0AA39R1V7</accession>
<reference evidence="2" key="1">
    <citation type="submission" date="2023-03" db="EMBL/GenBank/DDBJ databases">
        <title>Complete genome of Cladonia borealis.</title>
        <authorList>
            <person name="Park H."/>
        </authorList>
    </citation>
    <scope>NUCLEOTIDE SEQUENCE</scope>
    <source>
        <strain evidence="2">ANT050790</strain>
    </source>
</reference>
<dbReference type="AlphaFoldDB" id="A0AA39R1V7"/>
<sequence length="327" mass="37344">MEEDLGNQRAVPMISVHYLWGAGIFQMTIPLDEVFDAGGSNLPLRRGILRVLVDILVWEEQELNKLALGELNSQRSQDRQLAREITALLGTDDLISMALESWKDLVDEFEYDQVAQAPKSYDLVPGLVEVLFCLLPALRVARRGHCSRLARDKAHPSKSNVSILNSPSTTVSRSYDTQDTHADERKGVERVLETAAELLAKRDKLATKRSKNAVKYAPGFENERGDLRDYILRRRSGKSMDLENMKRFEIREKQLREVLCRWYDTHFQSKLLTISADYRWQISRDPNVRDKLANLRPGKSKDKHLQIQDDIGHATEVIDFLNAANSS</sequence>
<name>A0AA39R1V7_9LECA</name>
<gene>
    <name evidence="2" type="ORF">JMJ35_004363</name>
</gene>
<evidence type="ECO:0000256" key="1">
    <source>
        <dbReference type="SAM" id="MobiDB-lite"/>
    </source>
</evidence>
<comment type="caution">
    <text evidence="2">The sequence shown here is derived from an EMBL/GenBank/DDBJ whole genome shotgun (WGS) entry which is preliminary data.</text>
</comment>
<keyword evidence="3" id="KW-1185">Reference proteome</keyword>
<feature type="region of interest" description="Disordered" evidence="1">
    <location>
        <begin position="157"/>
        <end position="182"/>
    </location>
</feature>